<reference evidence="1 2" key="1">
    <citation type="journal article" date="2019" name="Nat. Ecol. Evol.">
        <title>Megaphylogeny resolves global patterns of mushroom evolution.</title>
        <authorList>
            <person name="Varga T."/>
            <person name="Krizsan K."/>
            <person name="Foldi C."/>
            <person name="Dima B."/>
            <person name="Sanchez-Garcia M."/>
            <person name="Sanchez-Ramirez S."/>
            <person name="Szollosi G.J."/>
            <person name="Szarkandi J.G."/>
            <person name="Papp V."/>
            <person name="Albert L."/>
            <person name="Andreopoulos W."/>
            <person name="Angelini C."/>
            <person name="Antonin V."/>
            <person name="Barry K.W."/>
            <person name="Bougher N.L."/>
            <person name="Buchanan P."/>
            <person name="Buyck B."/>
            <person name="Bense V."/>
            <person name="Catcheside P."/>
            <person name="Chovatia M."/>
            <person name="Cooper J."/>
            <person name="Damon W."/>
            <person name="Desjardin D."/>
            <person name="Finy P."/>
            <person name="Geml J."/>
            <person name="Haridas S."/>
            <person name="Hughes K."/>
            <person name="Justo A."/>
            <person name="Karasinski D."/>
            <person name="Kautmanova I."/>
            <person name="Kiss B."/>
            <person name="Kocsube S."/>
            <person name="Kotiranta H."/>
            <person name="LaButti K.M."/>
            <person name="Lechner B.E."/>
            <person name="Liimatainen K."/>
            <person name="Lipzen A."/>
            <person name="Lukacs Z."/>
            <person name="Mihaltcheva S."/>
            <person name="Morgado L.N."/>
            <person name="Niskanen T."/>
            <person name="Noordeloos M.E."/>
            <person name="Ohm R.A."/>
            <person name="Ortiz-Santana B."/>
            <person name="Ovrebo C."/>
            <person name="Racz N."/>
            <person name="Riley R."/>
            <person name="Savchenko A."/>
            <person name="Shiryaev A."/>
            <person name="Soop K."/>
            <person name="Spirin V."/>
            <person name="Szebenyi C."/>
            <person name="Tomsovsky M."/>
            <person name="Tulloss R.E."/>
            <person name="Uehling J."/>
            <person name="Grigoriev I.V."/>
            <person name="Vagvolgyi C."/>
            <person name="Papp T."/>
            <person name="Martin F.M."/>
            <person name="Miettinen O."/>
            <person name="Hibbett D.S."/>
            <person name="Nagy L.G."/>
        </authorList>
    </citation>
    <scope>NUCLEOTIDE SEQUENCE [LARGE SCALE GENOMIC DNA]</scope>
    <source>
        <strain evidence="1 2">CBS 962.96</strain>
    </source>
</reference>
<gene>
    <name evidence="1" type="ORF">K435DRAFT_867314</name>
</gene>
<dbReference type="AlphaFoldDB" id="A0A4S8LEL1"/>
<keyword evidence="2" id="KW-1185">Reference proteome</keyword>
<name>A0A4S8LEL1_DENBC</name>
<proteinExistence type="predicted"/>
<evidence type="ECO:0000313" key="2">
    <source>
        <dbReference type="Proteomes" id="UP000297245"/>
    </source>
</evidence>
<organism evidence="1 2">
    <name type="scientific">Dendrothele bispora (strain CBS 962.96)</name>
    <dbReference type="NCBI Taxonomy" id="1314807"/>
    <lineage>
        <taxon>Eukaryota</taxon>
        <taxon>Fungi</taxon>
        <taxon>Dikarya</taxon>
        <taxon>Basidiomycota</taxon>
        <taxon>Agaricomycotina</taxon>
        <taxon>Agaricomycetes</taxon>
        <taxon>Agaricomycetidae</taxon>
        <taxon>Agaricales</taxon>
        <taxon>Agaricales incertae sedis</taxon>
        <taxon>Dendrothele</taxon>
    </lineage>
</organism>
<dbReference type="Proteomes" id="UP000297245">
    <property type="component" value="Unassembled WGS sequence"/>
</dbReference>
<accession>A0A4S8LEL1</accession>
<evidence type="ECO:0000313" key="1">
    <source>
        <dbReference type="EMBL" id="THU87392.1"/>
    </source>
</evidence>
<dbReference type="EMBL" id="ML179452">
    <property type="protein sequence ID" value="THU87392.1"/>
    <property type="molecule type" value="Genomic_DNA"/>
</dbReference>
<sequence>MAMTPVAGWCIAALFYTGQNFIWFQGHCTGSTHIFSLVHPGTSYLYPVGKTESANKHKYHKFMHKMYLTTSQSIAPATHGLTRDEILDCIQDSWARFKADNDDD</sequence>
<protein>
    <submittedName>
        <fullName evidence="1">Uncharacterized protein</fullName>
    </submittedName>
</protein>